<feature type="region of interest" description="Disordered" evidence="19">
    <location>
        <begin position="751"/>
        <end position="777"/>
    </location>
</feature>
<evidence type="ECO:0000256" key="19">
    <source>
        <dbReference type="SAM" id="MobiDB-lite"/>
    </source>
</evidence>
<comment type="caution">
    <text evidence="22">The sequence shown here is derived from an EMBL/GenBank/DDBJ whole genome shotgun (WGS) entry which is preliminary data.</text>
</comment>
<dbReference type="InterPro" id="IPR001030">
    <property type="entry name" value="Acoase/IPM_deHydtase_lsu_aba"/>
</dbReference>
<dbReference type="GO" id="GO:0009316">
    <property type="term" value="C:3-isopropylmalate dehydratase complex"/>
    <property type="evidence" value="ECO:0007669"/>
    <property type="project" value="InterPro"/>
</dbReference>
<comment type="cofactor">
    <cofactor evidence="2">
        <name>[4Fe-4S] cluster</name>
        <dbReference type="ChEBI" id="CHEBI:49883"/>
    </cofactor>
</comment>
<reference evidence="22" key="1">
    <citation type="journal article" date="2023" name="Mol. Phylogenet. Evol.">
        <title>Genome-scale phylogeny and comparative genomics of the fungal order Sordariales.</title>
        <authorList>
            <person name="Hensen N."/>
            <person name="Bonometti L."/>
            <person name="Westerberg I."/>
            <person name="Brannstrom I.O."/>
            <person name="Guillou S."/>
            <person name="Cros-Aarteil S."/>
            <person name="Calhoun S."/>
            <person name="Haridas S."/>
            <person name="Kuo A."/>
            <person name="Mondo S."/>
            <person name="Pangilinan J."/>
            <person name="Riley R."/>
            <person name="LaButti K."/>
            <person name="Andreopoulos B."/>
            <person name="Lipzen A."/>
            <person name="Chen C."/>
            <person name="Yan M."/>
            <person name="Daum C."/>
            <person name="Ng V."/>
            <person name="Clum A."/>
            <person name="Steindorff A."/>
            <person name="Ohm R.A."/>
            <person name="Martin F."/>
            <person name="Silar P."/>
            <person name="Natvig D.O."/>
            <person name="Lalanne C."/>
            <person name="Gautier V."/>
            <person name="Ament-Velasquez S.L."/>
            <person name="Kruys A."/>
            <person name="Hutchinson M.I."/>
            <person name="Powell A.J."/>
            <person name="Barry K."/>
            <person name="Miller A.N."/>
            <person name="Grigoriev I.V."/>
            <person name="Debuchy R."/>
            <person name="Gladieux P."/>
            <person name="Hiltunen Thoren M."/>
            <person name="Johannesson H."/>
        </authorList>
    </citation>
    <scope>NUCLEOTIDE SEQUENCE</scope>
    <source>
        <strain evidence="22">CBS 955.72</strain>
    </source>
</reference>
<dbReference type="Pfam" id="PF00694">
    <property type="entry name" value="Aconitase_C"/>
    <property type="match status" value="1"/>
</dbReference>
<evidence type="ECO:0000259" key="20">
    <source>
        <dbReference type="Pfam" id="PF00330"/>
    </source>
</evidence>
<dbReference type="NCBIfam" id="TIGR00170">
    <property type="entry name" value="leuC"/>
    <property type="match status" value="1"/>
</dbReference>
<dbReference type="GO" id="GO:0051539">
    <property type="term" value="F:4 iron, 4 sulfur cluster binding"/>
    <property type="evidence" value="ECO:0007669"/>
    <property type="project" value="UniProtKB-KW"/>
</dbReference>
<evidence type="ECO:0000256" key="11">
    <source>
        <dbReference type="ARBA" id="ARBA00022723"/>
    </source>
</evidence>
<keyword evidence="11" id="KW-0479">Metal-binding</keyword>
<evidence type="ECO:0000256" key="14">
    <source>
        <dbReference type="ARBA" id="ARBA00023239"/>
    </source>
</evidence>
<evidence type="ECO:0000256" key="6">
    <source>
        <dbReference type="ARBA" id="ARBA00011998"/>
    </source>
</evidence>
<evidence type="ECO:0000259" key="21">
    <source>
        <dbReference type="Pfam" id="PF00694"/>
    </source>
</evidence>
<dbReference type="InterPro" id="IPR018136">
    <property type="entry name" value="Aconitase_4Fe-4S_BS"/>
</dbReference>
<dbReference type="InterPro" id="IPR033940">
    <property type="entry name" value="IPMI_Swivel"/>
</dbReference>
<evidence type="ECO:0000256" key="18">
    <source>
        <dbReference type="PIRNR" id="PIRNR001418"/>
    </source>
</evidence>
<dbReference type="NCBIfam" id="NF002458">
    <property type="entry name" value="PRK01641.1"/>
    <property type="match status" value="1"/>
</dbReference>
<dbReference type="PANTHER" id="PTHR43822:SF9">
    <property type="entry name" value="3-ISOPROPYLMALATE DEHYDRATASE"/>
    <property type="match status" value="1"/>
</dbReference>
<proteinExistence type="inferred from homology"/>
<dbReference type="CDD" id="cd01583">
    <property type="entry name" value="IPMI"/>
    <property type="match status" value="1"/>
</dbReference>
<feature type="domain" description="Aconitase/3-isopropylmalate dehydratase large subunit alpha/beta/alpha" evidence="20">
    <location>
        <begin position="13"/>
        <end position="472"/>
    </location>
</feature>
<comment type="similarity">
    <text evidence="5 18">Belongs to the aconitase/IPM isomerase family.</text>
</comment>
<keyword evidence="12" id="KW-0408">Iron</keyword>
<dbReference type="FunFam" id="3.30.499.10:FF:000007">
    <property type="entry name" value="3-isopropylmalate dehydratase large subunit"/>
    <property type="match status" value="1"/>
</dbReference>
<evidence type="ECO:0000256" key="12">
    <source>
        <dbReference type="ARBA" id="ARBA00023004"/>
    </source>
</evidence>
<dbReference type="InterPro" id="IPR050067">
    <property type="entry name" value="IPM_dehydratase_rel_enz"/>
</dbReference>
<dbReference type="CDD" id="cd01577">
    <property type="entry name" value="IPMI_Swivel"/>
    <property type="match status" value="1"/>
</dbReference>
<comment type="catalytic activity">
    <reaction evidence="1 18">
        <text>(2R,3S)-3-isopropylmalate = (2S)-2-isopropylmalate</text>
        <dbReference type="Rhea" id="RHEA:32287"/>
        <dbReference type="ChEBI" id="CHEBI:1178"/>
        <dbReference type="ChEBI" id="CHEBI:35121"/>
        <dbReference type="EC" id="4.2.1.33"/>
    </reaction>
</comment>
<dbReference type="NCBIfam" id="NF004016">
    <property type="entry name" value="PRK05478.1"/>
    <property type="match status" value="1"/>
</dbReference>
<keyword evidence="8 18" id="KW-0432">Leucine biosynthesis</keyword>
<dbReference type="InterPro" id="IPR033941">
    <property type="entry name" value="IPMI_cat"/>
</dbReference>
<comment type="pathway">
    <text evidence="4 18">Amino-acid biosynthesis; L-leucine biosynthesis; L-leucine from 3-methyl-2-oxobutanoate: step 2/4.</text>
</comment>
<gene>
    <name evidence="22" type="ORF">B0T25DRAFT_543815</name>
</gene>
<dbReference type="InterPro" id="IPR036008">
    <property type="entry name" value="Aconitase_4Fe-4S_dom"/>
</dbReference>
<evidence type="ECO:0000256" key="17">
    <source>
        <dbReference type="ARBA" id="ARBA00033368"/>
    </source>
</evidence>
<dbReference type="PROSITE" id="PS01244">
    <property type="entry name" value="ACONITASE_2"/>
    <property type="match status" value="1"/>
</dbReference>
<feature type="domain" description="Aconitase A/isopropylmalate dehydratase small subunit swivel" evidence="21">
    <location>
        <begin position="541"/>
        <end position="661"/>
    </location>
</feature>
<evidence type="ECO:0000256" key="16">
    <source>
        <dbReference type="ARBA" id="ARBA00031631"/>
    </source>
</evidence>
<dbReference type="NCBIfam" id="TIGR00171">
    <property type="entry name" value="leuD"/>
    <property type="match status" value="1"/>
</dbReference>
<dbReference type="Gene3D" id="3.30.499.10">
    <property type="entry name" value="Aconitase, domain 3"/>
    <property type="match status" value="2"/>
</dbReference>
<reference evidence="22" key="2">
    <citation type="submission" date="2023-06" db="EMBL/GenBank/DDBJ databases">
        <authorList>
            <consortium name="Lawrence Berkeley National Laboratory"/>
            <person name="Haridas S."/>
            <person name="Hensen N."/>
            <person name="Bonometti L."/>
            <person name="Westerberg I."/>
            <person name="Brannstrom I.O."/>
            <person name="Guillou S."/>
            <person name="Cros-Aarteil S."/>
            <person name="Calhoun S."/>
            <person name="Kuo A."/>
            <person name="Mondo S."/>
            <person name="Pangilinan J."/>
            <person name="Riley R."/>
            <person name="Labutti K."/>
            <person name="Andreopoulos B."/>
            <person name="Lipzen A."/>
            <person name="Chen C."/>
            <person name="Yanf M."/>
            <person name="Daum C."/>
            <person name="Ng V."/>
            <person name="Clum A."/>
            <person name="Steindorff A."/>
            <person name="Ohm R."/>
            <person name="Martin F."/>
            <person name="Silar P."/>
            <person name="Natvig D."/>
            <person name="Lalanne C."/>
            <person name="Gautier V."/>
            <person name="Ament-Velasquez S.L."/>
            <person name="Kruys A."/>
            <person name="Hutchinson M.I."/>
            <person name="Powell A.J."/>
            <person name="Barry K."/>
            <person name="Miller A.N."/>
            <person name="Grigoriev I.V."/>
            <person name="Debuchy R."/>
            <person name="Gladieux P."/>
            <person name="Thoren M.H."/>
            <person name="Johannesson H."/>
        </authorList>
    </citation>
    <scope>NUCLEOTIDE SEQUENCE</scope>
    <source>
        <strain evidence="22">CBS 955.72</strain>
    </source>
</reference>
<dbReference type="Gene3D" id="3.20.19.10">
    <property type="entry name" value="Aconitase, domain 4"/>
    <property type="match status" value="1"/>
</dbReference>
<evidence type="ECO:0000256" key="10">
    <source>
        <dbReference type="ARBA" id="ARBA00022605"/>
    </source>
</evidence>
<dbReference type="FunFam" id="3.20.19.10:FF:000003">
    <property type="entry name" value="3-isopropylmalate dehydratase small subunit"/>
    <property type="match status" value="1"/>
</dbReference>
<protein>
    <recommendedName>
        <fullName evidence="7 18">3-isopropylmalate dehydratase</fullName>
        <ecNumber evidence="6 18">4.2.1.33</ecNumber>
    </recommendedName>
    <alternativeName>
        <fullName evidence="16 18">Alpha-IPM isomerase</fullName>
    </alternativeName>
    <alternativeName>
        <fullName evidence="17 18">Isopropylmalate isomerase</fullName>
    </alternativeName>
</protein>
<dbReference type="NCBIfam" id="NF009116">
    <property type="entry name" value="PRK12466.1"/>
    <property type="match status" value="1"/>
</dbReference>
<dbReference type="HAMAP" id="MF_01026">
    <property type="entry name" value="LeuC_type1"/>
    <property type="match status" value="1"/>
</dbReference>
<evidence type="ECO:0000256" key="8">
    <source>
        <dbReference type="ARBA" id="ARBA00022430"/>
    </source>
</evidence>
<feature type="compositionally biased region" description="Basic and acidic residues" evidence="19">
    <location>
        <begin position="766"/>
        <end position="777"/>
    </location>
</feature>
<evidence type="ECO:0000256" key="15">
    <source>
        <dbReference type="ARBA" id="ARBA00023304"/>
    </source>
</evidence>
<evidence type="ECO:0000313" key="22">
    <source>
        <dbReference type="EMBL" id="KAK3353159.1"/>
    </source>
</evidence>
<keyword evidence="10 18" id="KW-0028">Amino-acid biosynthesis</keyword>
<evidence type="ECO:0000256" key="9">
    <source>
        <dbReference type="ARBA" id="ARBA00022485"/>
    </source>
</evidence>
<keyword evidence="9" id="KW-0004">4Fe-4S</keyword>
<dbReference type="InterPro" id="IPR012235">
    <property type="entry name" value="3-IsopropMal_deHydtase_ssu/lsu"/>
</dbReference>
<dbReference type="EC" id="4.2.1.33" evidence="6 18"/>
<evidence type="ECO:0000313" key="23">
    <source>
        <dbReference type="Proteomes" id="UP001275084"/>
    </source>
</evidence>
<evidence type="ECO:0000256" key="7">
    <source>
        <dbReference type="ARBA" id="ARBA00014371"/>
    </source>
</evidence>
<dbReference type="GO" id="GO:0009098">
    <property type="term" value="P:L-leucine biosynthetic process"/>
    <property type="evidence" value="ECO:0007669"/>
    <property type="project" value="UniProtKB-KW"/>
</dbReference>
<dbReference type="AlphaFoldDB" id="A0AAJ0HIC4"/>
<dbReference type="Proteomes" id="UP001275084">
    <property type="component" value="Unassembled WGS sequence"/>
</dbReference>
<dbReference type="PIRSF" id="PIRSF001418">
    <property type="entry name" value="ACN"/>
    <property type="match status" value="1"/>
</dbReference>
<evidence type="ECO:0000256" key="5">
    <source>
        <dbReference type="ARBA" id="ARBA00007185"/>
    </source>
</evidence>
<dbReference type="InterPro" id="IPR004431">
    <property type="entry name" value="3-IsopropMal_deHydase_ssu"/>
</dbReference>
<dbReference type="GO" id="GO:0003861">
    <property type="term" value="F:3-isopropylmalate dehydratase activity"/>
    <property type="evidence" value="ECO:0007669"/>
    <property type="project" value="UniProtKB-EC"/>
</dbReference>
<evidence type="ECO:0000256" key="13">
    <source>
        <dbReference type="ARBA" id="ARBA00023014"/>
    </source>
</evidence>
<dbReference type="PRINTS" id="PR00415">
    <property type="entry name" value="ACONITASE"/>
</dbReference>
<dbReference type="InterPro" id="IPR000573">
    <property type="entry name" value="AconitaseA/IPMdHydase_ssu_swvl"/>
</dbReference>
<dbReference type="GO" id="GO:0046872">
    <property type="term" value="F:metal ion binding"/>
    <property type="evidence" value="ECO:0007669"/>
    <property type="project" value="UniProtKB-KW"/>
</dbReference>
<evidence type="ECO:0000256" key="3">
    <source>
        <dbReference type="ARBA" id="ARBA00002695"/>
    </source>
</evidence>
<dbReference type="SUPFAM" id="SSF53732">
    <property type="entry name" value="Aconitase iron-sulfur domain"/>
    <property type="match status" value="1"/>
</dbReference>
<dbReference type="InterPro" id="IPR015931">
    <property type="entry name" value="Acnase/IPM_dHydase_lsu_aba_1/3"/>
</dbReference>
<dbReference type="FunFam" id="3.30.499.10:FF:000006">
    <property type="entry name" value="3-isopropylmalate dehydratase large subunit"/>
    <property type="match status" value="1"/>
</dbReference>
<name>A0AAJ0HIC4_9PEZI</name>
<organism evidence="22 23">
    <name type="scientific">Lasiosphaeria hispida</name>
    <dbReference type="NCBI Taxonomy" id="260671"/>
    <lineage>
        <taxon>Eukaryota</taxon>
        <taxon>Fungi</taxon>
        <taxon>Dikarya</taxon>
        <taxon>Ascomycota</taxon>
        <taxon>Pezizomycotina</taxon>
        <taxon>Sordariomycetes</taxon>
        <taxon>Sordariomycetidae</taxon>
        <taxon>Sordariales</taxon>
        <taxon>Lasiosphaeriaceae</taxon>
        <taxon>Lasiosphaeria</taxon>
    </lineage>
</organism>
<accession>A0AAJ0HIC4</accession>
<comment type="function">
    <text evidence="3 18">Catalyzes the isomerization between 2-isopropylmalate and 3-isopropylmalate, via the formation of 2-isopropylmaleate.</text>
</comment>
<dbReference type="HAMAP" id="MF_01031">
    <property type="entry name" value="LeuD_type1"/>
    <property type="match status" value="1"/>
</dbReference>
<dbReference type="InterPro" id="IPR004430">
    <property type="entry name" value="3-IsopropMal_deHydase_lsu"/>
</dbReference>
<feature type="region of interest" description="Disordered" evidence="19">
    <location>
        <begin position="514"/>
        <end position="536"/>
    </location>
</feature>
<keyword evidence="13" id="KW-0411">Iron-sulfur</keyword>
<sequence length="777" mass="84772">MPVAESTPQTLYDKVFQDHIVDEKLDGTILLYIDRHLVHEVTSPQAFEGLKNADRKVRRPDCTLATTDHNVPTTTRKALKDIASFIKEDDSRTQCVTLEENVKEFGITYFGLSDKRQGIVHVIGPEQGFTLPGTTVVCGDSHTSTHGAFGALAFGIGTSEVEHVLATQCLITKRSKNMRIQVDGELAPGVSSKDVILHVIGQIGTAGGTQSVIEFSGSVIRSLSMEARMSICNMAIEAGARAGMVAPDDITFEYLKGKPLAPKYGSDEWNKAVAYWTSLASDPNAKYDVDVFIDGKDIIPTITWGTSPEDVVPITGVVPDPETFATEGKRAAGRRMLEYMGLTPGTPMHDIVVDKVFIGSCTNSRIEDLRAAAHVVKGKKVASNIKRALIVPGSGLVKDQAEEEGLDKIFTAAGFEWREAGCSMCLGMNPDILAPKERCASTSNRNFEGRQGFQGRTHLMSPVMAAAAAIVGKLADVRTLSEYTGSPHIEAAIAPETTTAKAHVDERVETDDVEKEMIGDQPLDSPPQVNTSVPKTSAGLPKYEILKGIAAPMEKANVDTDAIIPKQFLKTIKRTGLGTALFYEWRFKDGQENQDFVLNKEPYRNAKIIVCTGENFGCGSSREHAPWALNDFGIKSVIAPSFADIFFNNSFKNGMLMIPIKDKVDIDAVHAEAVAGREIEIDLPNQVIKDAEGKVLCSFDVEEFRKHCLINGLDDIGLTMQLDDKIAEFEKKMSRDTPWLDGKGYLKRKGQGGKLAVKAAPVPKTNRGETKKEPLEW</sequence>
<dbReference type="PROSITE" id="PS00450">
    <property type="entry name" value="ACONITASE_1"/>
    <property type="match status" value="1"/>
</dbReference>
<dbReference type="InterPro" id="IPR015928">
    <property type="entry name" value="Aconitase/3IPM_dehydase_swvl"/>
</dbReference>
<evidence type="ECO:0000256" key="1">
    <source>
        <dbReference type="ARBA" id="ARBA00000491"/>
    </source>
</evidence>
<keyword evidence="23" id="KW-1185">Reference proteome</keyword>
<dbReference type="EMBL" id="JAUIQD010000004">
    <property type="protein sequence ID" value="KAK3353159.1"/>
    <property type="molecule type" value="Genomic_DNA"/>
</dbReference>
<keyword evidence="15 18" id="KW-0100">Branched-chain amino acid biosynthesis</keyword>
<evidence type="ECO:0000256" key="4">
    <source>
        <dbReference type="ARBA" id="ARBA00004729"/>
    </source>
</evidence>
<dbReference type="PANTHER" id="PTHR43822">
    <property type="entry name" value="HOMOACONITASE, MITOCHONDRIAL-RELATED"/>
    <property type="match status" value="1"/>
</dbReference>
<dbReference type="SUPFAM" id="SSF52016">
    <property type="entry name" value="LeuD/IlvD-like"/>
    <property type="match status" value="1"/>
</dbReference>
<evidence type="ECO:0000256" key="2">
    <source>
        <dbReference type="ARBA" id="ARBA00001966"/>
    </source>
</evidence>
<dbReference type="Pfam" id="PF00330">
    <property type="entry name" value="Aconitase"/>
    <property type="match status" value="1"/>
</dbReference>
<keyword evidence="14 18" id="KW-0456">Lyase</keyword>